<dbReference type="Proteomes" id="UP000626092">
    <property type="component" value="Unassembled WGS sequence"/>
</dbReference>
<sequence length="90" mass="10060">MLLLLFINLVVQYHLMLLMLVYNIHSPSIAESQLVGGGPFPGTHYYSVGIAMALVLFLLYEIRVAAEKGAHVFFVPSEYGADTMISEWLK</sequence>
<keyword evidence="3" id="KW-1185">Reference proteome</keyword>
<evidence type="ECO:0000313" key="3">
    <source>
        <dbReference type="Proteomes" id="UP000626092"/>
    </source>
</evidence>
<organism evidence="2 3">
    <name type="scientific">Rhododendron simsii</name>
    <name type="common">Sims's rhododendron</name>
    <dbReference type="NCBI Taxonomy" id="118357"/>
    <lineage>
        <taxon>Eukaryota</taxon>
        <taxon>Viridiplantae</taxon>
        <taxon>Streptophyta</taxon>
        <taxon>Embryophyta</taxon>
        <taxon>Tracheophyta</taxon>
        <taxon>Spermatophyta</taxon>
        <taxon>Magnoliopsida</taxon>
        <taxon>eudicotyledons</taxon>
        <taxon>Gunneridae</taxon>
        <taxon>Pentapetalae</taxon>
        <taxon>asterids</taxon>
        <taxon>Ericales</taxon>
        <taxon>Ericaceae</taxon>
        <taxon>Ericoideae</taxon>
        <taxon>Rhodoreae</taxon>
        <taxon>Rhododendron</taxon>
    </lineage>
</organism>
<dbReference type="EMBL" id="WJXA01000005">
    <property type="protein sequence ID" value="KAF7143912.1"/>
    <property type="molecule type" value="Genomic_DNA"/>
</dbReference>
<protein>
    <submittedName>
        <fullName evidence="2">Uncharacterized protein</fullName>
    </submittedName>
</protein>
<gene>
    <name evidence="2" type="ORF">RHSIM_Rhsim05G0120700</name>
</gene>
<keyword evidence="1" id="KW-1133">Transmembrane helix</keyword>
<comment type="caution">
    <text evidence="2">The sequence shown here is derived from an EMBL/GenBank/DDBJ whole genome shotgun (WGS) entry which is preliminary data.</text>
</comment>
<dbReference type="AlphaFoldDB" id="A0A834H207"/>
<feature type="transmembrane region" description="Helical" evidence="1">
    <location>
        <begin position="44"/>
        <end position="62"/>
    </location>
</feature>
<evidence type="ECO:0000256" key="1">
    <source>
        <dbReference type="SAM" id="Phobius"/>
    </source>
</evidence>
<feature type="transmembrane region" description="Helical" evidence="1">
    <location>
        <begin position="5"/>
        <end position="24"/>
    </location>
</feature>
<proteinExistence type="predicted"/>
<accession>A0A834H207</accession>
<keyword evidence="1" id="KW-0472">Membrane</keyword>
<reference evidence="2" key="1">
    <citation type="submission" date="2019-11" db="EMBL/GenBank/DDBJ databases">
        <authorList>
            <person name="Liu Y."/>
            <person name="Hou J."/>
            <person name="Li T.-Q."/>
            <person name="Guan C.-H."/>
            <person name="Wu X."/>
            <person name="Wu H.-Z."/>
            <person name="Ling F."/>
            <person name="Zhang R."/>
            <person name="Shi X.-G."/>
            <person name="Ren J.-P."/>
            <person name="Chen E.-F."/>
            <person name="Sun J.-M."/>
        </authorList>
    </citation>
    <scope>NUCLEOTIDE SEQUENCE</scope>
    <source>
        <strain evidence="2">Adult_tree_wgs_1</strain>
        <tissue evidence="2">Leaves</tissue>
    </source>
</reference>
<keyword evidence="1" id="KW-0812">Transmembrane</keyword>
<name>A0A834H207_RHOSS</name>
<evidence type="ECO:0000313" key="2">
    <source>
        <dbReference type="EMBL" id="KAF7143912.1"/>
    </source>
</evidence>